<evidence type="ECO:0000313" key="2">
    <source>
        <dbReference type="EMBL" id="KAL3702431.1"/>
    </source>
</evidence>
<keyword evidence="3" id="KW-1185">Reference proteome</keyword>
<dbReference type="EMBL" id="JBJQOH010000001">
    <property type="protein sequence ID" value="KAL3702431.1"/>
    <property type="molecule type" value="Genomic_DNA"/>
</dbReference>
<gene>
    <name evidence="2" type="ORF">R1sor_020453</name>
</gene>
<sequence length="718" mass="82032">MLPDIVDSQQTGFVSGRSIVENVRSLRLAQEWAQITEQKVIFVKLDFSKAYDRVSHTYLWETLQAIGLEDGNLQRIQGLVRSGSAAVHVNGQFTEEFQVQRGVRQGCLLAPLLFAVSTQPLMRLLREEEREKRLTGLNMGGERTLLHQLYADDTGINVTMEEIHFNRLQEVIHRFERCSWARLNMSKSLIMPLAPTVIPNWVQTTGCRVAGPGTNFLYFGISASCPVDEHAIAQSVVAKVEKKLAHWSNRLLSWPAKTLLLKHVLSATPLYELLSVGLASEGIEALERLCRHFLWGWSEQGNPKKALISWERIAQTKANGGLGWIPIKDRAKAFHVKIISQLLQGTEAEWAVLARRRIPTTLTLPQAALLMKGNTAGVTRSWGKCTALLRKGGIITVNEGLQTHHEGHSWAQSLRQRGIHPEEDEMVAIEELEAWILNVRVIENSKELLMGWRWTEDNKQVTWTESTKCWTSKFGKPGDFEELLNNRWGVISIETSWNWRWKHLWAAPVSYRPRVWLWKFLQRRFFMGKKALEIGIDDGICKRCRDTVESLEHCFWFCMKGRQRREDLRDLGILLDSRQGILDNVDRALRLASSNPAFLVGLRLFIDSTWRERNDKVLRGRLSQYPTRNFLKELALEVESIPTLKTGKRQLTAIMEAKRTIERWRHTWRPSGTVETNLTAETDATEEMAARSRMVSLSTSSTVDLKLAATRTEATLCS</sequence>
<protein>
    <recommendedName>
        <fullName evidence="1">Reverse transcriptase domain-containing protein</fullName>
    </recommendedName>
</protein>
<proteinExistence type="predicted"/>
<dbReference type="AlphaFoldDB" id="A0ABD3IJP8"/>
<name>A0ABD3IJP8_9MARC</name>
<comment type="caution">
    <text evidence="2">The sequence shown here is derived from an EMBL/GenBank/DDBJ whole genome shotgun (WGS) entry which is preliminary data.</text>
</comment>
<accession>A0ABD3IJP8</accession>
<dbReference type="PANTHER" id="PTHR33116:SF78">
    <property type="entry name" value="OS12G0587133 PROTEIN"/>
    <property type="match status" value="1"/>
</dbReference>
<dbReference type="CDD" id="cd01650">
    <property type="entry name" value="RT_nLTR_like"/>
    <property type="match status" value="1"/>
</dbReference>
<feature type="domain" description="Reverse transcriptase" evidence="1">
    <location>
        <begin position="1"/>
        <end position="223"/>
    </location>
</feature>
<dbReference type="InterPro" id="IPR000477">
    <property type="entry name" value="RT_dom"/>
</dbReference>
<dbReference type="Proteomes" id="UP001633002">
    <property type="component" value="Unassembled WGS sequence"/>
</dbReference>
<evidence type="ECO:0000259" key="1">
    <source>
        <dbReference type="PROSITE" id="PS50878"/>
    </source>
</evidence>
<organism evidence="2 3">
    <name type="scientific">Riccia sorocarpa</name>
    <dbReference type="NCBI Taxonomy" id="122646"/>
    <lineage>
        <taxon>Eukaryota</taxon>
        <taxon>Viridiplantae</taxon>
        <taxon>Streptophyta</taxon>
        <taxon>Embryophyta</taxon>
        <taxon>Marchantiophyta</taxon>
        <taxon>Marchantiopsida</taxon>
        <taxon>Marchantiidae</taxon>
        <taxon>Marchantiales</taxon>
        <taxon>Ricciaceae</taxon>
        <taxon>Riccia</taxon>
    </lineage>
</organism>
<evidence type="ECO:0000313" key="3">
    <source>
        <dbReference type="Proteomes" id="UP001633002"/>
    </source>
</evidence>
<dbReference type="PROSITE" id="PS50878">
    <property type="entry name" value="RT_POL"/>
    <property type="match status" value="1"/>
</dbReference>
<dbReference type="Pfam" id="PF00078">
    <property type="entry name" value="RVT_1"/>
    <property type="match status" value="1"/>
</dbReference>
<dbReference type="PANTHER" id="PTHR33116">
    <property type="entry name" value="REVERSE TRANSCRIPTASE ZINC-BINDING DOMAIN-CONTAINING PROTEIN-RELATED-RELATED"/>
    <property type="match status" value="1"/>
</dbReference>
<reference evidence="2 3" key="1">
    <citation type="submission" date="2024-09" db="EMBL/GenBank/DDBJ databases">
        <title>Chromosome-scale assembly of Riccia sorocarpa.</title>
        <authorList>
            <person name="Paukszto L."/>
        </authorList>
    </citation>
    <scope>NUCLEOTIDE SEQUENCE [LARGE SCALE GENOMIC DNA]</scope>
    <source>
        <strain evidence="2">LP-2024</strain>
        <tissue evidence="2">Aerial parts of the thallus</tissue>
    </source>
</reference>